<evidence type="ECO:0000259" key="4">
    <source>
        <dbReference type="Pfam" id="PF00730"/>
    </source>
</evidence>
<evidence type="ECO:0000313" key="5">
    <source>
        <dbReference type="EMBL" id="KMZ65152.1"/>
    </source>
</evidence>
<feature type="domain" description="HhH-GPD" evidence="4">
    <location>
        <begin position="118"/>
        <end position="206"/>
    </location>
</feature>
<dbReference type="InterPro" id="IPR003265">
    <property type="entry name" value="HhH-GPD_domain"/>
</dbReference>
<dbReference type="InterPro" id="IPR045138">
    <property type="entry name" value="MeCP2/MBD4"/>
</dbReference>
<organism evidence="5 6">
    <name type="scientific">Zostera marina</name>
    <name type="common">Eelgrass</name>
    <dbReference type="NCBI Taxonomy" id="29655"/>
    <lineage>
        <taxon>Eukaryota</taxon>
        <taxon>Viridiplantae</taxon>
        <taxon>Streptophyta</taxon>
        <taxon>Embryophyta</taxon>
        <taxon>Tracheophyta</taxon>
        <taxon>Spermatophyta</taxon>
        <taxon>Magnoliopsida</taxon>
        <taxon>Liliopsida</taxon>
        <taxon>Zosteraceae</taxon>
        <taxon>Zostera</taxon>
    </lineage>
</organism>
<evidence type="ECO:0000256" key="1">
    <source>
        <dbReference type="ARBA" id="ARBA00004123"/>
    </source>
</evidence>
<keyword evidence="6" id="KW-1185">Reference proteome</keyword>
<evidence type="ECO:0000313" key="6">
    <source>
        <dbReference type="Proteomes" id="UP000036987"/>
    </source>
</evidence>
<accession>A0A0K9PA82</accession>
<dbReference type="STRING" id="29655.A0A0K9PA82"/>
<dbReference type="GO" id="GO:0005634">
    <property type="term" value="C:nucleus"/>
    <property type="evidence" value="ECO:0007669"/>
    <property type="project" value="UniProtKB-SubCell"/>
</dbReference>
<dbReference type="SUPFAM" id="SSF48150">
    <property type="entry name" value="DNA-glycosylase"/>
    <property type="match status" value="1"/>
</dbReference>
<dbReference type="PANTHER" id="PTHR15074:SF0">
    <property type="entry name" value="METHYL-CPG-BINDING DOMAIN PROTEIN 4-LIKE PROTEIN"/>
    <property type="match status" value="1"/>
</dbReference>
<reference evidence="6" key="1">
    <citation type="journal article" date="2016" name="Nature">
        <title>The genome of the seagrass Zostera marina reveals angiosperm adaptation to the sea.</title>
        <authorList>
            <person name="Olsen J.L."/>
            <person name="Rouze P."/>
            <person name="Verhelst B."/>
            <person name="Lin Y.-C."/>
            <person name="Bayer T."/>
            <person name="Collen J."/>
            <person name="Dattolo E."/>
            <person name="De Paoli E."/>
            <person name="Dittami S."/>
            <person name="Maumus F."/>
            <person name="Michel G."/>
            <person name="Kersting A."/>
            <person name="Lauritano C."/>
            <person name="Lohaus R."/>
            <person name="Toepel M."/>
            <person name="Tonon T."/>
            <person name="Vanneste K."/>
            <person name="Amirebrahimi M."/>
            <person name="Brakel J."/>
            <person name="Bostroem C."/>
            <person name="Chovatia M."/>
            <person name="Grimwood J."/>
            <person name="Jenkins J.W."/>
            <person name="Jueterbock A."/>
            <person name="Mraz A."/>
            <person name="Stam W.T."/>
            <person name="Tice H."/>
            <person name="Bornberg-Bauer E."/>
            <person name="Green P.J."/>
            <person name="Pearson G.A."/>
            <person name="Procaccini G."/>
            <person name="Duarte C.M."/>
            <person name="Schmutz J."/>
            <person name="Reusch T.B.H."/>
            <person name="Van de Peer Y."/>
        </authorList>
    </citation>
    <scope>NUCLEOTIDE SEQUENCE [LARGE SCALE GENOMIC DNA]</scope>
    <source>
        <strain evidence="6">cv. Finnish</strain>
    </source>
</reference>
<dbReference type="InterPro" id="IPR011257">
    <property type="entry name" value="DNA_glycosylase"/>
</dbReference>
<dbReference type="AlphaFoldDB" id="A0A0K9PA82"/>
<dbReference type="OMA" id="WLWENYA"/>
<protein>
    <recommendedName>
        <fullName evidence="4">HhH-GPD domain-containing protein</fullName>
    </recommendedName>
</protein>
<dbReference type="Gene3D" id="1.10.340.30">
    <property type="entry name" value="Hypothetical protein, domain 2"/>
    <property type="match status" value="1"/>
</dbReference>
<dbReference type="GO" id="GO:0003677">
    <property type="term" value="F:DNA binding"/>
    <property type="evidence" value="ECO:0007669"/>
    <property type="project" value="InterPro"/>
</dbReference>
<evidence type="ECO:0000256" key="3">
    <source>
        <dbReference type="SAM" id="MobiDB-lite"/>
    </source>
</evidence>
<evidence type="ECO:0000256" key="2">
    <source>
        <dbReference type="ARBA" id="ARBA00023242"/>
    </source>
</evidence>
<gene>
    <name evidence="5" type="ORF">ZOSMA_335G00070</name>
</gene>
<comment type="caution">
    <text evidence="5">The sequence shown here is derived from an EMBL/GenBank/DDBJ whole genome shotgun (WGS) entry which is preliminary data.</text>
</comment>
<dbReference type="GO" id="GO:0003824">
    <property type="term" value="F:catalytic activity"/>
    <property type="evidence" value="ECO:0007669"/>
    <property type="project" value="InterPro"/>
</dbReference>
<dbReference type="GO" id="GO:0006284">
    <property type="term" value="P:base-excision repair"/>
    <property type="evidence" value="ECO:0007669"/>
    <property type="project" value="InterPro"/>
</dbReference>
<comment type="subcellular location">
    <subcellularLocation>
        <location evidence="1">Nucleus</location>
    </subcellularLocation>
</comment>
<dbReference type="Proteomes" id="UP000036987">
    <property type="component" value="Unassembled WGS sequence"/>
</dbReference>
<dbReference type="OrthoDB" id="10265068at2759"/>
<feature type="compositionally biased region" description="Basic residues" evidence="3">
    <location>
        <begin position="47"/>
        <end position="68"/>
    </location>
</feature>
<dbReference type="Pfam" id="PF00730">
    <property type="entry name" value="HhH-GPD"/>
    <property type="match status" value="1"/>
</dbReference>
<dbReference type="PANTHER" id="PTHR15074">
    <property type="entry name" value="METHYL-CPG-BINDING PROTEIN"/>
    <property type="match status" value="1"/>
</dbReference>
<feature type="region of interest" description="Disordered" evidence="3">
    <location>
        <begin position="27"/>
        <end position="73"/>
    </location>
</feature>
<proteinExistence type="predicted"/>
<sequence length="231" mass="26981">MSSIKPFSDCLSTDEFFAQFEYKPQLGSASSVSTILKRRKTAEEKSKKTKKKVIEKKKKKKKKKKSKKVPILTAAQRRSEPYRRFDLESDRRWVPPFSHHNLIQELYCDDPWKVLVVCLLCNRTRGSQANKVIAKLFQLCPSAQKTLQVDVSEIEKTIAVLGLQRKRSKSIKRLSVEYLQDWEYVTQLHTVGKYAADAYAIFCSGHWRDVTPVDHKLVNYWEYLHCTLDHK</sequence>
<keyword evidence="2" id="KW-0539">Nucleus</keyword>
<name>A0A0K9PA82_ZOSMR</name>
<dbReference type="EMBL" id="LFYR01001070">
    <property type="protein sequence ID" value="KMZ65152.1"/>
    <property type="molecule type" value="Genomic_DNA"/>
</dbReference>